<dbReference type="GO" id="GO:0005524">
    <property type="term" value="F:ATP binding"/>
    <property type="evidence" value="ECO:0007669"/>
    <property type="project" value="UniProtKB-KW"/>
</dbReference>
<comment type="subunit">
    <text evidence="11">DNA polymerase III contains a core (composed of alpha, epsilon and theta chains) that associates with a tau subunit. This core dimerizes to form the POLIII' complex. PolIII' associates with the gamma complex (composed of gamma, delta, delta', psi and chi chains) and with the beta chain to form the complete DNA polymerase III complex.</text>
</comment>
<dbReference type="GO" id="GO:0003677">
    <property type="term" value="F:DNA binding"/>
    <property type="evidence" value="ECO:0007669"/>
    <property type="project" value="InterPro"/>
</dbReference>
<dbReference type="Pfam" id="PF12170">
    <property type="entry name" value="DNA_pol3_tau_5"/>
    <property type="match status" value="1"/>
</dbReference>
<keyword evidence="5" id="KW-0479">Metal-binding</keyword>
<dbReference type="GO" id="GO:0006261">
    <property type="term" value="P:DNA-templated DNA replication"/>
    <property type="evidence" value="ECO:0007669"/>
    <property type="project" value="TreeGrafter"/>
</dbReference>
<dbReference type="InterPro" id="IPR045085">
    <property type="entry name" value="HLD_clamp_pol_III_gamma_tau"/>
</dbReference>
<dbReference type="PANTHER" id="PTHR11669">
    <property type="entry name" value="REPLICATION FACTOR C / DNA POLYMERASE III GAMMA-TAU SUBUNIT"/>
    <property type="match status" value="1"/>
</dbReference>
<dbReference type="EMBL" id="LSLI01000062">
    <property type="protein sequence ID" value="KXS31687.1"/>
    <property type="molecule type" value="Genomic_DNA"/>
</dbReference>
<gene>
    <name evidence="11" type="primary">dnaX</name>
    <name evidence="13" type="ORF">AWT59_2207</name>
</gene>
<dbReference type="CDD" id="cd18137">
    <property type="entry name" value="HLD_clamp_pol_III_gamma_tau"/>
    <property type="match status" value="1"/>
</dbReference>
<evidence type="ECO:0000256" key="7">
    <source>
        <dbReference type="ARBA" id="ARBA00022833"/>
    </source>
</evidence>
<keyword evidence="7" id="KW-0862">Zinc</keyword>
<dbReference type="InterPro" id="IPR027417">
    <property type="entry name" value="P-loop_NTPase"/>
</dbReference>
<dbReference type="InterPro" id="IPR008921">
    <property type="entry name" value="DNA_pol3_clamp-load_cplx_C"/>
</dbReference>
<keyword evidence="2 11" id="KW-0808">Transferase</keyword>
<dbReference type="SUPFAM" id="SSF52540">
    <property type="entry name" value="P-loop containing nucleoside triphosphate hydrolases"/>
    <property type="match status" value="1"/>
</dbReference>
<dbReference type="Gene3D" id="1.10.8.60">
    <property type="match status" value="1"/>
</dbReference>
<dbReference type="SMART" id="SM00382">
    <property type="entry name" value="AAA"/>
    <property type="match status" value="1"/>
</dbReference>
<evidence type="ECO:0000256" key="6">
    <source>
        <dbReference type="ARBA" id="ARBA00022741"/>
    </source>
</evidence>
<dbReference type="InterPro" id="IPR038249">
    <property type="entry name" value="PolIII_tau_V_sf"/>
</dbReference>
<evidence type="ECO:0000313" key="13">
    <source>
        <dbReference type="EMBL" id="KXS31687.1"/>
    </source>
</evidence>
<comment type="caution">
    <text evidence="13">The sequence shown here is derived from an EMBL/GenBank/DDBJ whole genome shotgun (WGS) entry which is preliminary data.</text>
</comment>
<dbReference type="InterPro" id="IPR012763">
    <property type="entry name" value="DNA_pol_III_sug/sutau_N"/>
</dbReference>
<dbReference type="GO" id="GO:0046872">
    <property type="term" value="F:metal ion binding"/>
    <property type="evidence" value="ECO:0007669"/>
    <property type="project" value="UniProtKB-KW"/>
</dbReference>
<dbReference type="Proteomes" id="UP000070578">
    <property type="component" value="Unassembled WGS sequence"/>
</dbReference>
<comment type="catalytic activity">
    <reaction evidence="10 11">
        <text>DNA(n) + a 2'-deoxyribonucleoside 5'-triphosphate = DNA(n+1) + diphosphate</text>
        <dbReference type="Rhea" id="RHEA:22508"/>
        <dbReference type="Rhea" id="RHEA-COMP:17339"/>
        <dbReference type="Rhea" id="RHEA-COMP:17340"/>
        <dbReference type="ChEBI" id="CHEBI:33019"/>
        <dbReference type="ChEBI" id="CHEBI:61560"/>
        <dbReference type="ChEBI" id="CHEBI:173112"/>
        <dbReference type="EC" id="2.7.7.7"/>
    </reaction>
</comment>
<dbReference type="PANTHER" id="PTHR11669:SF0">
    <property type="entry name" value="PROTEIN STICHEL-LIKE 2"/>
    <property type="match status" value="1"/>
</dbReference>
<dbReference type="InterPro" id="IPR050238">
    <property type="entry name" value="DNA_Rep/Repair_Clamp_Loader"/>
</dbReference>
<evidence type="ECO:0000256" key="8">
    <source>
        <dbReference type="ARBA" id="ARBA00022840"/>
    </source>
</evidence>
<sequence length="536" mass="58728">MSGPTVLARKWRPKTFAQLAGQEHVIRALSNALTQNRLHHAYLFTGTRGVGKTTIARIFAKSLNCLAGITATPCGECSACKEIDSGRFVDLIELDAASNTQVDNMRELLESALYAPSSGRFKVYIIDEVHMLSKSAFNAMLKTLEEPPGHVKFILATTDPQKIPVTVLSRCLQFNLKLLPPSLIESRLRYILEQELIAFEPSGIKLIAKAAQGSMRDALSLMDQAIGFSLGKVEESLVRTMLGTIDKSYLFDLLAALHERNGIVLLEIADAMSARSVAFDAALQELASLLHRVALIQTVPQAVAEDDPEHSNLLKLAQCFKAEDVQLLYQIAIHGRDEMDLAPDEYAGFSMTLLRMLAFVPARNDMLLTTPNVHSGIRPITSVAQVTSTPPPEQLVGAQKIAGETVSGTLDWGVLLAQLNLQGLAQQLARHCVLKSFSDGQITLCLSQEHKHFQTNKMAREKLLSALSEYFAKPMKLNILLGEIESATPAVMEHQSKQIRQQQASDSIVSDGFVREAQSELGATLLPESIKPIQQA</sequence>
<evidence type="ECO:0000256" key="11">
    <source>
        <dbReference type="RuleBase" id="RU364063"/>
    </source>
</evidence>
<dbReference type="PRINTS" id="PR00300">
    <property type="entry name" value="CLPPROTEASEA"/>
</dbReference>
<accession>A0A139BRQ8</accession>
<evidence type="ECO:0000256" key="10">
    <source>
        <dbReference type="ARBA" id="ARBA00049244"/>
    </source>
</evidence>
<evidence type="ECO:0000256" key="2">
    <source>
        <dbReference type="ARBA" id="ARBA00022679"/>
    </source>
</evidence>
<dbReference type="InterPro" id="IPR001270">
    <property type="entry name" value="ClpA/B"/>
</dbReference>
<dbReference type="InterPro" id="IPR003593">
    <property type="entry name" value="AAA+_ATPase"/>
</dbReference>
<evidence type="ECO:0000256" key="4">
    <source>
        <dbReference type="ARBA" id="ARBA00022705"/>
    </source>
</evidence>
<keyword evidence="4 11" id="KW-0235">DNA replication</keyword>
<keyword evidence="8 11" id="KW-0067">ATP-binding</keyword>
<evidence type="ECO:0000259" key="12">
    <source>
        <dbReference type="SMART" id="SM00382"/>
    </source>
</evidence>
<evidence type="ECO:0000256" key="1">
    <source>
        <dbReference type="ARBA" id="ARBA00006360"/>
    </source>
</evidence>
<dbReference type="InterPro" id="IPR021029">
    <property type="entry name" value="DNA_pol_III_tau_dom-5"/>
</dbReference>
<dbReference type="NCBIfam" id="TIGR02397">
    <property type="entry name" value="dnaX_nterm"/>
    <property type="match status" value="1"/>
</dbReference>
<comment type="function">
    <text evidence="11">DNA polymerase III is a complex, multichain enzyme responsible for most of the replicative synthesis in bacteria. This DNA polymerase also exhibits 3' to 5' exonuclease activity.</text>
</comment>
<dbReference type="GO" id="GO:0003887">
    <property type="term" value="F:DNA-directed DNA polymerase activity"/>
    <property type="evidence" value="ECO:0007669"/>
    <property type="project" value="UniProtKB-KW"/>
</dbReference>
<dbReference type="PATRIC" id="fig|1796491.3.peg.2411"/>
<proteinExistence type="inferred from homology"/>
<dbReference type="Gene3D" id="3.30.300.150">
    <property type="entry name" value="DNA polymerase III, tau subunit, domain V"/>
    <property type="match status" value="1"/>
</dbReference>
<dbReference type="Pfam" id="PF22608">
    <property type="entry name" value="DNAX_ATPase_lid"/>
    <property type="match status" value="1"/>
</dbReference>
<evidence type="ECO:0000256" key="5">
    <source>
        <dbReference type="ARBA" id="ARBA00022723"/>
    </source>
</evidence>
<dbReference type="Gene3D" id="3.40.50.300">
    <property type="entry name" value="P-loop containing nucleotide triphosphate hydrolases"/>
    <property type="match status" value="1"/>
</dbReference>
<feature type="domain" description="AAA+ ATPase" evidence="12">
    <location>
        <begin position="38"/>
        <end position="179"/>
    </location>
</feature>
<dbReference type="FunFam" id="1.20.272.10:FF:000003">
    <property type="entry name" value="DNA polymerase III subunit gamma/tau"/>
    <property type="match status" value="1"/>
</dbReference>
<name>A0A139BRQ8_9PROT</name>
<dbReference type="Pfam" id="PF12169">
    <property type="entry name" value="DNA_pol3_gamma3"/>
    <property type="match status" value="1"/>
</dbReference>
<protein>
    <recommendedName>
        <fullName evidence="11">DNA polymerase III subunit gamma/tau</fullName>
        <ecNumber evidence="11">2.7.7.7</ecNumber>
    </recommendedName>
</protein>
<dbReference type="InterPro" id="IPR022754">
    <property type="entry name" value="DNA_pol_III_gamma-3"/>
</dbReference>
<comment type="similarity">
    <text evidence="1 11">Belongs to the DnaX/STICHEL family.</text>
</comment>
<evidence type="ECO:0000256" key="9">
    <source>
        <dbReference type="ARBA" id="ARBA00022932"/>
    </source>
</evidence>
<dbReference type="GO" id="GO:0009360">
    <property type="term" value="C:DNA polymerase III complex"/>
    <property type="evidence" value="ECO:0007669"/>
    <property type="project" value="InterPro"/>
</dbReference>
<keyword evidence="9 11" id="KW-0239">DNA-directed DNA polymerase</keyword>
<evidence type="ECO:0000313" key="14">
    <source>
        <dbReference type="Proteomes" id="UP000070578"/>
    </source>
</evidence>
<dbReference type="SUPFAM" id="SSF48019">
    <property type="entry name" value="post-AAA+ oligomerization domain-like"/>
    <property type="match status" value="1"/>
</dbReference>
<dbReference type="AlphaFoldDB" id="A0A139BRQ8"/>
<dbReference type="EC" id="2.7.7.7" evidence="11"/>
<dbReference type="NCBIfam" id="NF005942">
    <property type="entry name" value="PRK07994.1"/>
    <property type="match status" value="1"/>
</dbReference>
<organism evidence="13 14">
    <name type="scientific">Candidatus Gallionella acididurans</name>
    <dbReference type="NCBI Taxonomy" id="1796491"/>
    <lineage>
        <taxon>Bacteria</taxon>
        <taxon>Pseudomonadati</taxon>
        <taxon>Pseudomonadota</taxon>
        <taxon>Betaproteobacteria</taxon>
        <taxon>Nitrosomonadales</taxon>
        <taxon>Gallionellaceae</taxon>
        <taxon>Gallionella</taxon>
    </lineage>
</organism>
<dbReference type="Gene3D" id="1.20.272.10">
    <property type="match status" value="1"/>
</dbReference>
<dbReference type="CDD" id="cd00009">
    <property type="entry name" value="AAA"/>
    <property type="match status" value="1"/>
</dbReference>
<dbReference type="Pfam" id="PF13177">
    <property type="entry name" value="DNA_pol3_delta2"/>
    <property type="match status" value="1"/>
</dbReference>
<keyword evidence="6 11" id="KW-0547">Nucleotide-binding</keyword>
<keyword evidence="3 11" id="KW-0548">Nucleotidyltransferase</keyword>
<reference evidence="13 14" key="1">
    <citation type="submission" date="2016-02" db="EMBL/GenBank/DDBJ databases">
        <authorList>
            <person name="Wen L."/>
            <person name="He K."/>
            <person name="Yang H."/>
        </authorList>
    </citation>
    <scope>NUCLEOTIDE SEQUENCE [LARGE SCALE GENOMIC DNA]</scope>
    <source>
        <strain evidence="13">ShG14-8</strain>
    </source>
</reference>
<dbReference type="FunFam" id="1.10.8.60:FF:000013">
    <property type="entry name" value="DNA polymerase III subunit gamma/tau"/>
    <property type="match status" value="1"/>
</dbReference>
<evidence type="ECO:0000256" key="3">
    <source>
        <dbReference type="ARBA" id="ARBA00022695"/>
    </source>
</evidence>
<dbReference type="FunFam" id="3.40.50.300:FF:000014">
    <property type="entry name" value="DNA polymerase III subunit gamma/tau"/>
    <property type="match status" value="1"/>
</dbReference>
<reference evidence="13 14" key="2">
    <citation type="submission" date="2016-03" db="EMBL/GenBank/DDBJ databases">
        <title>New uncultured bacterium of the family Gallionellaceae from acid mine drainage: description and reconstruction of genome based on metagenomic analysis of microbial community.</title>
        <authorList>
            <person name="Kadnikov V."/>
            <person name="Ivasenko D."/>
            <person name="Beletsky A."/>
            <person name="Mardanov A."/>
            <person name="Danilova E."/>
            <person name="Pimenov N."/>
            <person name="Karnachuk O."/>
            <person name="Ravin N."/>
        </authorList>
    </citation>
    <scope>NUCLEOTIDE SEQUENCE [LARGE SCALE GENOMIC DNA]</scope>
    <source>
        <strain evidence="13">ShG14-8</strain>
    </source>
</reference>